<organism evidence="3 4">
    <name type="scientific">Leisingera caerulea</name>
    <name type="common">Phaeobacter caeruleus</name>
    <dbReference type="NCBI Taxonomy" id="506591"/>
    <lineage>
        <taxon>Bacteria</taxon>
        <taxon>Pseudomonadati</taxon>
        <taxon>Pseudomonadota</taxon>
        <taxon>Alphaproteobacteria</taxon>
        <taxon>Rhodobacterales</taxon>
        <taxon>Roseobacteraceae</taxon>
        <taxon>Leisingera</taxon>
    </lineage>
</organism>
<accession>A0A9Q9LYF2</accession>
<protein>
    <submittedName>
        <fullName evidence="3">Uncharacterized protein</fullName>
    </submittedName>
</protein>
<feature type="region of interest" description="Disordered" evidence="1">
    <location>
        <begin position="63"/>
        <end position="89"/>
    </location>
</feature>
<dbReference type="AlphaFoldDB" id="A0A9Q9LYF2"/>
<gene>
    <name evidence="3" type="ORF">K3721_19165</name>
</gene>
<dbReference type="EMBL" id="CP081071">
    <property type="protein sequence ID" value="UWQ55955.1"/>
    <property type="molecule type" value="Genomic_DNA"/>
</dbReference>
<feature type="chain" id="PRO_5040351744" evidence="2">
    <location>
        <begin position="26"/>
        <end position="89"/>
    </location>
</feature>
<evidence type="ECO:0000313" key="4">
    <source>
        <dbReference type="Proteomes" id="UP001058713"/>
    </source>
</evidence>
<name>A0A9Q9LYF2_LEICA</name>
<keyword evidence="3" id="KW-0614">Plasmid</keyword>
<keyword evidence="2" id="KW-0732">Signal</keyword>
<evidence type="ECO:0000256" key="2">
    <source>
        <dbReference type="SAM" id="SignalP"/>
    </source>
</evidence>
<dbReference type="KEGG" id="lcae:K3721_19165"/>
<evidence type="ECO:0000256" key="1">
    <source>
        <dbReference type="SAM" id="MobiDB-lite"/>
    </source>
</evidence>
<dbReference type="Proteomes" id="UP001058713">
    <property type="component" value="Plasmid unnamed1"/>
</dbReference>
<reference evidence="3" key="1">
    <citation type="submission" date="2021-08" db="EMBL/GenBank/DDBJ databases">
        <authorList>
            <person name="Nwanade C."/>
            <person name="Wang M."/>
            <person name="Masoudi A."/>
            <person name="Yu Z."/>
            <person name="Liu J."/>
        </authorList>
    </citation>
    <scope>NUCLEOTIDE SEQUENCE</scope>
    <source>
        <strain evidence="3">S122</strain>
        <plasmid evidence="3">unnamed1</plasmid>
    </source>
</reference>
<sequence length="89" mass="8665">MKTTLGITASAIALTLAMGSGPAFAKAHDQGVADGDFPAISTGDVVKSLGGMGVSSVVGDGARGDAASANGGDNRVIPVERPGQINQPD</sequence>
<feature type="signal peptide" evidence="2">
    <location>
        <begin position="1"/>
        <end position="25"/>
    </location>
</feature>
<evidence type="ECO:0000313" key="3">
    <source>
        <dbReference type="EMBL" id="UWQ55955.1"/>
    </source>
</evidence>
<dbReference type="RefSeq" id="WP_259972741.1">
    <property type="nucleotide sequence ID" value="NZ_CP081071.1"/>
</dbReference>
<proteinExistence type="predicted"/>
<geneLocation type="plasmid" evidence="3 4">
    <name>unnamed1</name>
</geneLocation>